<protein>
    <submittedName>
        <fullName evidence="2">F-box domain-containing protein</fullName>
    </submittedName>
</protein>
<proteinExistence type="predicted"/>
<organism evidence="1 2">
    <name type="scientific">Panagrolaimus sp. PS1159</name>
    <dbReference type="NCBI Taxonomy" id="55785"/>
    <lineage>
        <taxon>Eukaryota</taxon>
        <taxon>Metazoa</taxon>
        <taxon>Ecdysozoa</taxon>
        <taxon>Nematoda</taxon>
        <taxon>Chromadorea</taxon>
        <taxon>Rhabditida</taxon>
        <taxon>Tylenchina</taxon>
        <taxon>Panagrolaimomorpha</taxon>
        <taxon>Panagrolaimoidea</taxon>
        <taxon>Panagrolaimidae</taxon>
        <taxon>Panagrolaimus</taxon>
    </lineage>
</organism>
<sequence>MEADENEDFPPPLFPKTDIKIPYFKQLPQSYQFIISDLLTILSENQNIESQKQILYGFSRKYSMLPEFWEYLHKIECDSSKQSEIVTASLKQFSGMWFHEDMSTNEYDQLNKSILSAVYRPIYAFSFWNKVFREKEKQILGSLLFPHGFILHAFKVYEEVCGPITPDIENLYKKNSKLYQELVETFKGDPLKYFELAVEADDVDSQYQNIELLLGSRPYDTVIWGKYFKLLEMRNEKKRLLNLLERYCGLFLDDHEAKGKAAILAANIELEKLTNSPDSPKRDSEDVYKTQSDALQSVINKFTFKNAVIQQPPFSSTIMSYIFTNLKAREYVKLKMCCKCFLYLLTKQVIHRIEIDDEPKDFYRNNLRLLYNDEYFPKLKNLWITTSMSISVQSVLNELIPRIACCEVKFITMFHQNLTTKEFNFLTDSGNVELLHMSECLITDEFCQEITLEAMLEKIPKLYSLSIEPANFTPYTFQKLLAMNFTATLLNFDVNAIKCKIHIPSMIKFLKKNLGKKSILCVDYDDNIPYEDDILMQNALQKLRDDWEPQNDRPIFFQH</sequence>
<dbReference type="Proteomes" id="UP000887580">
    <property type="component" value="Unplaced"/>
</dbReference>
<accession>A0AC35G9U4</accession>
<reference evidence="2" key="1">
    <citation type="submission" date="2022-11" db="UniProtKB">
        <authorList>
            <consortium name="WormBaseParasite"/>
        </authorList>
    </citation>
    <scope>IDENTIFICATION</scope>
</reference>
<name>A0AC35G9U4_9BILA</name>
<evidence type="ECO:0000313" key="2">
    <source>
        <dbReference type="WBParaSite" id="PS1159_v2.g2521.t1"/>
    </source>
</evidence>
<evidence type="ECO:0000313" key="1">
    <source>
        <dbReference type="Proteomes" id="UP000887580"/>
    </source>
</evidence>
<dbReference type="WBParaSite" id="PS1159_v2.g2521.t1">
    <property type="protein sequence ID" value="PS1159_v2.g2521.t1"/>
    <property type="gene ID" value="PS1159_v2.g2521"/>
</dbReference>